<organism evidence="4 5">
    <name type="scientific">Maudiozyma humilis</name>
    <name type="common">Sour dough yeast</name>
    <name type="synonym">Kazachstania humilis</name>
    <dbReference type="NCBI Taxonomy" id="51915"/>
    <lineage>
        <taxon>Eukaryota</taxon>
        <taxon>Fungi</taxon>
        <taxon>Dikarya</taxon>
        <taxon>Ascomycota</taxon>
        <taxon>Saccharomycotina</taxon>
        <taxon>Saccharomycetes</taxon>
        <taxon>Saccharomycetales</taxon>
        <taxon>Saccharomycetaceae</taxon>
        <taxon>Maudiozyma</taxon>
    </lineage>
</organism>
<feature type="compositionally biased region" description="Polar residues" evidence="1">
    <location>
        <begin position="1"/>
        <end position="31"/>
    </location>
</feature>
<keyword evidence="5" id="KW-1185">Reference proteome</keyword>
<feature type="compositionally biased region" description="Polar residues" evidence="1">
    <location>
        <begin position="299"/>
        <end position="314"/>
    </location>
</feature>
<feature type="region of interest" description="Disordered" evidence="1">
    <location>
        <begin position="111"/>
        <end position="144"/>
    </location>
</feature>
<feature type="compositionally biased region" description="Polar residues" evidence="1">
    <location>
        <begin position="597"/>
        <end position="619"/>
    </location>
</feature>
<feature type="region of interest" description="Disordered" evidence="1">
    <location>
        <begin position="1"/>
        <end position="40"/>
    </location>
</feature>
<evidence type="ECO:0000256" key="1">
    <source>
        <dbReference type="SAM" id="MobiDB-lite"/>
    </source>
</evidence>
<dbReference type="Proteomes" id="UP001377567">
    <property type="component" value="Unassembled WGS sequence"/>
</dbReference>
<dbReference type="PROSITE" id="PS50090">
    <property type="entry name" value="MYB_LIKE"/>
    <property type="match status" value="1"/>
</dbReference>
<dbReference type="SUPFAM" id="SSF46689">
    <property type="entry name" value="Homeodomain-like"/>
    <property type="match status" value="1"/>
</dbReference>
<feature type="compositionally biased region" description="Low complexity" evidence="1">
    <location>
        <begin position="323"/>
        <end position="348"/>
    </location>
</feature>
<dbReference type="EMBL" id="BTGD01000005">
    <property type="protein sequence ID" value="GMM55441.1"/>
    <property type="molecule type" value="Genomic_DNA"/>
</dbReference>
<accession>A0AAV5RVF3</accession>
<reference evidence="4 5" key="1">
    <citation type="journal article" date="2023" name="Elife">
        <title>Identification of key yeast species and microbe-microbe interactions impacting larval growth of Drosophila in the wild.</title>
        <authorList>
            <person name="Mure A."/>
            <person name="Sugiura Y."/>
            <person name="Maeda R."/>
            <person name="Honda K."/>
            <person name="Sakurai N."/>
            <person name="Takahashi Y."/>
            <person name="Watada M."/>
            <person name="Katoh T."/>
            <person name="Gotoh A."/>
            <person name="Gotoh Y."/>
            <person name="Taniguchi I."/>
            <person name="Nakamura K."/>
            <person name="Hayashi T."/>
            <person name="Katayama T."/>
            <person name="Uemura T."/>
            <person name="Hattori Y."/>
        </authorList>
    </citation>
    <scope>NUCLEOTIDE SEQUENCE [LARGE SCALE GENOMIC DNA]</scope>
    <source>
        <strain evidence="4 5">KH-74</strain>
    </source>
</reference>
<evidence type="ECO:0000259" key="3">
    <source>
        <dbReference type="PROSITE" id="PS51294"/>
    </source>
</evidence>
<feature type="region of interest" description="Disordered" evidence="1">
    <location>
        <begin position="490"/>
        <end position="619"/>
    </location>
</feature>
<feature type="domain" description="HTH myb-type" evidence="3">
    <location>
        <begin position="34"/>
        <end position="88"/>
    </location>
</feature>
<sequence>MNGATTYNDATPLYNGSENMDTTSAGVNAASTGAPGKNPSSWDPLDDLLLRHLKEIKKMGWKEISQYFDNRTPNACQFRWRRLKSGNLKSNRTALVDVSVFPGKIEIKNANAGSAASSSQRKRSGSVSPPRAYPNTTGTAAPAPAAYPNATAPYGCPQLPEGQVAGPGVPLPMAMAQMPVVMAQTPGIPVAMAQGPAVPMAMPQMPLPLPVALPPPQHTGNANAIQLPLPVPQGGNPDHEHRENAGFVPKVFVKSRRSSSIVPVQQVQGQFGHPLSPQSSISSTVSSTVSEASLSTALNTTLPGSKSRKNSFTSWGWGATGTRRPSATAPLALPLPHPHSSGPSRRSSMILQGSAPHAPTALSKERRESIILREYNERKNSLVAPHEAGANAPLFPNQYTFADAPAPGQGKAHAQLRSLSNLSAYSSTSTLESHAQPPVVPLSRGSVSAQWTPEEEQLLSDARARRMSAVELSLVLPARSKEEIEHKLRAMQGGSDHSPARSASLSPRKPLSVGQLAMQAAGQDDDAVDPLHSHHGISRSSTASSSKDVSPGSFAADDTVSTTPSSATSVSTAGRAGKPSAIAGKQGPHGLHGALLQSRTGSNGNPPLPSISSIFQNMV</sequence>
<dbReference type="InterPro" id="IPR009057">
    <property type="entry name" value="Homeodomain-like_sf"/>
</dbReference>
<gene>
    <name evidence="4" type="ORF">DAKH74_020570</name>
</gene>
<dbReference type="CDD" id="cd00167">
    <property type="entry name" value="SANT"/>
    <property type="match status" value="1"/>
</dbReference>
<comment type="caution">
    <text evidence="4">The sequence shown here is derived from an EMBL/GenBank/DDBJ whole genome shotgun (WGS) entry which is preliminary data.</text>
</comment>
<evidence type="ECO:0000313" key="4">
    <source>
        <dbReference type="EMBL" id="GMM55441.1"/>
    </source>
</evidence>
<feature type="region of interest" description="Disordered" evidence="1">
    <location>
        <begin position="299"/>
        <end position="365"/>
    </location>
</feature>
<dbReference type="Gene3D" id="1.10.10.60">
    <property type="entry name" value="Homeodomain-like"/>
    <property type="match status" value="1"/>
</dbReference>
<protein>
    <submittedName>
        <fullName evidence="4">Dot6 protein</fullName>
    </submittedName>
</protein>
<proteinExistence type="predicted"/>
<evidence type="ECO:0000313" key="5">
    <source>
        <dbReference type="Proteomes" id="UP001377567"/>
    </source>
</evidence>
<dbReference type="InterPro" id="IPR017930">
    <property type="entry name" value="Myb_dom"/>
</dbReference>
<name>A0AAV5RVF3_MAUHU</name>
<feature type="compositionally biased region" description="Polar residues" evidence="1">
    <location>
        <begin position="538"/>
        <end position="548"/>
    </location>
</feature>
<dbReference type="SMART" id="SM00717">
    <property type="entry name" value="SANT"/>
    <property type="match status" value="1"/>
</dbReference>
<dbReference type="AlphaFoldDB" id="A0AAV5RVF3"/>
<feature type="domain" description="Myb-like" evidence="2">
    <location>
        <begin position="34"/>
        <end position="84"/>
    </location>
</feature>
<dbReference type="InterPro" id="IPR001005">
    <property type="entry name" value="SANT/Myb"/>
</dbReference>
<dbReference type="Pfam" id="PF13921">
    <property type="entry name" value="Myb_DNA-bind_6"/>
    <property type="match status" value="1"/>
</dbReference>
<dbReference type="PROSITE" id="PS51294">
    <property type="entry name" value="HTH_MYB"/>
    <property type="match status" value="1"/>
</dbReference>
<feature type="compositionally biased region" description="Low complexity" evidence="1">
    <location>
        <begin position="555"/>
        <end position="573"/>
    </location>
</feature>
<evidence type="ECO:0000259" key="2">
    <source>
        <dbReference type="PROSITE" id="PS50090"/>
    </source>
</evidence>